<dbReference type="Proteomes" id="UP001589607">
    <property type="component" value="Unassembled WGS sequence"/>
</dbReference>
<comment type="caution">
    <text evidence="2">The sequence shown here is derived from an EMBL/GenBank/DDBJ whole genome shotgun (WGS) entry which is preliminary data.</text>
</comment>
<keyword evidence="1" id="KW-0812">Transmembrane</keyword>
<gene>
    <name evidence="2" type="ORF">ACFFVF_09075</name>
</gene>
<keyword evidence="1" id="KW-1133">Transmembrane helix</keyword>
<keyword evidence="1" id="KW-0472">Membrane</keyword>
<dbReference type="RefSeq" id="WP_236455881.1">
    <property type="nucleotide sequence ID" value="NZ_CBCSGE010000002.1"/>
</dbReference>
<evidence type="ECO:0000313" key="3">
    <source>
        <dbReference type="Proteomes" id="UP001589607"/>
    </source>
</evidence>
<evidence type="ECO:0000313" key="2">
    <source>
        <dbReference type="EMBL" id="MFB9096664.1"/>
    </source>
</evidence>
<dbReference type="EMBL" id="JBHMEY010000018">
    <property type="protein sequence ID" value="MFB9096664.1"/>
    <property type="molecule type" value="Genomic_DNA"/>
</dbReference>
<protein>
    <submittedName>
        <fullName evidence="2">Uncharacterized protein</fullName>
    </submittedName>
</protein>
<evidence type="ECO:0000256" key="1">
    <source>
        <dbReference type="SAM" id="Phobius"/>
    </source>
</evidence>
<accession>A0ABV5GMQ9</accession>
<organism evidence="2 3">
    <name type="scientific">Flavobacterium jumunjinense</name>
    <dbReference type="NCBI Taxonomy" id="998845"/>
    <lineage>
        <taxon>Bacteria</taxon>
        <taxon>Pseudomonadati</taxon>
        <taxon>Bacteroidota</taxon>
        <taxon>Flavobacteriia</taxon>
        <taxon>Flavobacteriales</taxon>
        <taxon>Flavobacteriaceae</taxon>
        <taxon>Flavobacterium</taxon>
    </lineage>
</organism>
<proteinExistence type="predicted"/>
<feature type="transmembrane region" description="Helical" evidence="1">
    <location>
        <begin position="12"/>
        <end position="33"/>
    </location>
</feature>
<feature type="transmembrane region" description="Helical" evidence="1">
    <location>
        <begin position="76"/>
        <end position="94"/>
    </location>
</feature>
<sequence>MTNFTQYPKLNQLFFIRISIVILFGIAISYFIINISNTLDTIENSIYIAINKDSDIQIVKKQLELEMLMNEARTTIQNNISYLFICIIIGMQLMNRNSDKTTKENKRLDELENSNQNE</sequence>
<reference evidence="2 3" key="1">
    <citation type="submission" date="2024-09" db="EMBL/GenBank/DDBJ databases">
        <authorList>
            <person name="Sun Q."/>
            <person name="Mori K."/>
        </authorList>
    </citation>
    <scope>NUCLEOTIDE SEQUENCE [LARGE SCALE GENOMIC DNA]</scope>
    <source>
        <strain evidence="2 3">CECT 7955</strain>
    </source>
</reference>
<keyword evidence="3" id="KW-1185">Reference proteome</keyword>
<name>A0ABV5GMQ9_9FLAO</name>